<comment type="subcellular location">
    <subcellularLocation>
        <location evidence="2">Cell membrane</location>
        <topology evidence="2">Lipid-anchor</topology>
    </subcellularLocation>
</comment>
<dbReference type="PANTHER" id="PTHR30203">
    <property type="entry name" value="OUTER MEMBRANE CATION EFFLUX PROTEIN"/>
    <property type="match status" value="1"/>
</dbReference>
<accession>A0AAJ2VBJ3</accession>
<keyword evidence="3" id="KW-0175">Coiled coil</keyword>
<dbReference type="GO" id="GO:0005886">
    <property type="term" value="C:plasma membrane"/>
    <property type="evidence" value="ECO:0007669"/>
    <property type="project" value="UniProtKB-SubCell"/>
</dbReference>
<evidence type="ECO:0000313" key="6">
    <source>
        <dbReference type="Proteomes" id="UP001287445"/>
    </source>
</evidence>
<dbReference type="NCBIfam" id="TIGR01845">
    <property type="entry name" value="outer_NodT"/>
    <property type="match status" value="1"/>
</dbReference>
<comment type="caution">
    <text evidence="5">The sequence shown here is derived from an EMBL/GenBank/DDBJ whole genome shotgun (WGS) entry which is preliminary data.</text>
</comment>
<name>A0AAJ2VBJ3_DELAC</name>
<feature type="signal peptide" evidence="2">
    <location>
        <begin position="1"/>
        <end position="16"/>
    </location>
</feature>
<sequence>MHMLKTSALACAVALAGCGAITRTPYEAPQVALPAQFEHAQASSPAATSTPTPMTDAWWRGFGDPRLDAWIDLALARNPDMATAGIRVRRAALQAQLAGHALLPQPSGSVGTGASRPLSGSQRSTLENASATLGVAWELDLFDRLGAQRDAAVFEAQASVQDKDAVALSLTTTTASLYWQLALANERLDMSRQSLEYVRRTIDLVQAQYRSGAVSGLELREARQALAEQQALLSQYTQARAELRQALAELLQGAEPPGGEPQALPVADLPAVQAGLPADLLGRRPDLRAAELRLRGALAGSDATAASYYPRLSLTGSLGTSSSTLLDVLANPVAALGANLALPFLNVREMRLNTAIARSQYEEAVVNFRKTLYAALAETEKSLSARTELALQEEAQQRATQESVEITRLYEARYRAGQVPLRTWLDAQERRRAAQLALSALHLARLQNQLTLHKALGGGWPAS</sequence>
<feature type="coiled-coil region" evidence="3">
    <location>
        <begin position="219"/>
        <end position="253"/>
    </location>
</feature>
<keyword evidence="2" id="KW-1134">Transmembrane beta strand</keyword>
<dbReference type="Proteomes" id="UP001287445">
    <property type="component" value="Unassembled WGS sequence"/>
</dbReference>
<dbReference type="RefSeq" id="WP_319075036.1">
    <property type="nucleotide sequence ID" value="NZ_JAWWMZ010000008.1"/>
</dbReference>
<dbReference type="PANTHER" id="PTHR30203:SF32">
    <property type="entry name" value="CATION EFFLUX SYSTEM PROTEIN CUSC"/>
    <property type="match status" value="1"/>
</dbReference>
<keyword evidence="2" id="KW-0449">Lipoprotein</keyword>
<evidence type="ECO:0000256" key="2">
    <source>
        <dbReference type="RuleBase" id="RU362097"/>
    </source>
</evidence>
<comment type="similarity">
    <text evidence="1 2">Belongs to the outer membrane factor (OMF) (TC 1.B.17) family.</text>
</comment>
<dbReference type="SUPFAM" id="SSF56954">
    <property type="entry name" value="Outer membrane efflux proteins (OEP)"/>
    <property type="match status" value="1"/>
</dbReference>
<evidence type="ECO:0000256" key="4">
    <source>
        <dbReference type="SAM" id="MobiDB-lite"/>
    </source>
</evidence>
<keyword evidence="2" id="KW-0732">Signal</keyword>
<evidence type="ECO:0000256" key="3">
    <source>
        <dbReference type="SAM" id="Coils"/>
    </source>
</evidence>
<keyword evidence="2" id="KW-0472">Membrane</keyword>
<feature type="chain" id="PRO_5042315562" evidence="2">
    <location>
        <begin position="17"/>
        <end position="463"/>
    </location>
</feature>
<reference evidence="5" key="1">
    <citation type="submission" date="2023-11" db="EMBL/GenBank/DDBJ databases">
        <title>Identification and selenium tolerance of Delftia acidovorans R3-25.</title>
        <authorList>
            <person name="Zhang S."/>
            <person name="Liu Y."/>
            <person name="Guo Y."/>
        </authorList>
    </citation>
    <scope>NUCLEOTIDE SEQUENCE</scope>
    <source>
        <strain evidence="5">R3-25</strain>
    </source>
</reference>
<feature type="region of interest" description="Disordered" evidence="4">
    <location>
        <begin position="104"/>
        <end position="123"/>
    </location>
</feature>
<proteinExistence type="inferred from homology"/>
<dbReference type="InterPro" id="IPR010131">
    <property type="entry name" value="MdtP/NodT-like"/>
</dbReference>
<protein>
    <submittedName>
        <fullName evidence="5">Efflux transporter outer membrane subunit</fullName>
    </submittedName>
</protein>
<dbReference type="PROSITE" id="PS51257">
    <property type="entry name" value="PROKAR_LIPOPROTEIN"/>
    <property type="match status" value="1"/>
</dbReference>
<evidence type="ECO:0000256" key="1">
    <source>
        <dbReference type="ARBA" id="ARBA00007613"/>
    </source>
</evidence>
<dbReference type="Pfam" id="PF02321">
    <property type="entry name" value="OEP"/>
    <property type="match status" value="2"/>
</dbReference>
<keyword evidence="2" id="KW-0812">Transmembrane</keyword>
<dbReference type="AlphaFoldDB" id="A0AAJ2VBJ3"/>
<dbReference type="InterPro" id="IPR003423">
    <property type="entry name" value="OMP_efflux"/>
</dbReference>
<dbReference type="Gene3D" id="2.20.200.10">
    <property type="entry name" value="Outer membrane efflux proteins (OEP)"/>
    <property type="match status" value="1"/>
</dbReference>
<evidence type="ECO:0000313" key="5">
    <source>
        <dbReference type="EMBL" id="MDX4955667.1"/>
    </source>
</evidence>
<organism evidence="5 6">
    <name type="scientific">Delftia acidovorans</name>
    <name type="common">Pseudomonas acidovorans</name>
    <name type="synonym">Comamonas acidovorans</name>
    <dbReference type="NCBI Taxonomy" id="80866"/>
    <lineage>
        <taxon>Bacteria</taxon>
        <taxon>Pseudomonadati</taxon>
        <taxon>Pseudomonadota</taxon>
        <taxon>Betaproteobacteria</taxon>
        <taxon>Burkholderiales</taxon>
        <taxon>Comamonadaceae</taxon>
        <taxon>Delftia</taxon>
    </lineage>
</organism>
<keyword evidence="2" id="KW-0564">Palmitate</keyword>
<dbReference type="Gene3D" id="1.20.1600.10">
    <property type="entry name" value="Outer membrane efflux proteins (OEP)"/>
    <property type="match status" value="1"/>
</dbReference>
<dbReference type="EMBL" id="JAWWMZ010000008">
    <property type="protein sequence ID" value="MDX4955667.1"/>
    <property type="molecule type" value="Genomic_DNA"/>
</dbReference>
<gene>
    <name evidence="5" type="ORF">SGN30_19815</name>
</gene>
<dbReference type="GO" id="GO:0015562">
    <property type="term" value="F:efflux transmembrane transporter activity"/>
    <property type="evidence" value="ECO:0007669"/>
    <property type="project" value="InterPro"/>
</dbReference>